<dbReference type="OrthoDB" id="2309723at2759"/>
<proteinExistence type="predicted"/>
<dbReference type="FunFam" id="1.20.1050.10:FF:000007">
    <property type="entry name" value="Glutathione S-transferase 1-1"/>
    <property type="match status" value="1"/>
</dbReference>
<dbReference type="InterPro" id="IPR004045">
    <property type="entry name" value="Glutathione_S-Trfase_N"/>
</dbReference>
<dbReference type="InterPro" id="IPR004046">
    <property type="entry name" value="GST_C"/>
</dbReference>
<dbReference type="InterPro" id="IPR010987">
    <property type="entry name" value="Glutathione-S-Trfase_C-like"/>
</dbReference>
<dbReference type="SFLD" id="SFLDG00358">
    <property type="entry name" value="Main_(cytGST)"/>
    <property type="match status" value="1"/>
</dbReference>
<keyword evidence="4" id="KW-1185">Reference proteome</keyword>
<comment type="subunit">
    <text evidence="1">Homodimer.</text>
</comment>
<evidence type="ECO:0000259" key="2">
    <source>
        <dbReference type="PROSITE" id="PS50404"/>
    </source>
</evidence>
<dbReference type="SFLD" id="SFLDS00019">
    <property type="entry name" value="Glutathione_Transferase_(cytos"/>
    <property type="match status" value="1"/>
</dbReference>
<dbReference type="Proteomes" id="UP000829999">
    <property type="component" value="Chromosome 20"/>
</dbReference>
<dbReference type="PANTHER" id="PTHR43969">
    <property type="entry name" value="GLUTATHIONE S TRANSFERASE D10, ISOFORM A-RELATED"/>
    <property type="match status" value="1"/>
</dbReference>
<dbReference type="InterPro" id="IPR040079">
    <property type="entry name" value="Glutathione_S-Trfase"/>
</dbReference>
<organism evidence="4 5">
    <name type="scientific">Spodoptera frugiperda</name>
    <name type="common">Fall armyworm</name>
    <dbReference type="NCBI Taxonomy" id="7108"/>
    <lineage>
        <taxon>Eukaryota</taxon>
        <taxon>Metazoa</taxon>
        <taxon>Ecdysozoa</taxon>
        <taxon>Arthropoda</taxon>
        <taxon>Hexapoda</taxon>
        <taxon>Insecta</taxon>
        <taxon>Pterygota</taxon>
        <taxon>Neoptera</taxon>
        <taxon>Endopterygota</taxon>
        <taxon>Lepidoptera</taxon>
        <taxon>Glossata</taxon>
        <taxon>Ditrysia</taxon>
        <taxon>Noctuoidea</taxon>
        <taxon>Noctuidae</taxon>
        <taxon>Amphipyrinae</taxon>
        <taxon>Spodoptera</taxon>
    </lineage>
</organism>
<dbReference type="Pfam" id="PF13417">
    <property type="entry name" value="GST_N_3"/>
    <property type="match status" value="1"/>
</dbReference>
<dbReference type="SFLD" id="SFLDG01153">
    <property type="entry name" value="Main.4:_Theta-like"/>
    <property type="match status" value="1"/>
</dbReference>
<dbReference type="Gene3D" id="1.20.1050.10">
    <property type="match status" value="1"/>
</dbReference>
<evidence type="ECO:0000313" key="5">
    <source>
        <dbReference type="RefSeq" id="XP_050557549.1"/>
    </source>
</evidence>
<dbReference type="AlphaFoldDB" id="A0A9R0E2F0"/>
<dbReference type="RefSeq" id="XP_050557549.1">
    <property type="nucleotide sequence ID" value="XM_050701592.1"/>
</dbReference>
<dbReference type="InterPro" id="IPR036249">
    <property type="entry name" value="Thioredoxin-like_sf"/>
</dbReference>
<sequence>MFKIFQMVIKLYTTELSPPVRASIMAFEIFQVPYENIEVNLSDKSIEDPEFLNKNPLRTVPVLEDEDFILHDGHAILMYLADAYGTEDSWYPKDYKTRALVNQKLSFVNDIIFPGLKKIAHSVVVERKKTLLPQWTETMEEAYGIMEKFLSKTTYIATDDVTIADLSAYSNMSCLMYVVPVNRQKFPKTLRWCHVMEMQPYCKEFNNKAAATFGDLYKLITSR</sequence>
<dbReference type="Pfam" id="PF00043">
    <property type="entry name" value="GST_C"/>
    <property type="match status" value="1"/>
</dbReference>
<dbReference type="SUPFAM" id="SSF47616">
    <property type="entry name" value="GST C-terminal domain-like"/>
    <property type="match status" value="1"/>
</dbReference>
<protein>
    <submittedName>
        <fullName evidence="5">Glutathione S-transferase 1-like</fullName>
    </submittedName>
</protein>
<reference evidence="5" key="1">
    <citation type="submission" date="2025-08" db="UniProtKB">
        <authorList>
            <consortium name="RefSeq"/>
        </authorList>
    </citation>
    <scope>IDENTIFICATION</scope>
    <source>
        <tissue evidence="5">Whole larval tissue</tissue>
    </source>
</reference>
<gene>
    <name evidence="5" type="primary">LOC118282476</name>
</gene>
<dbReference type="PROSITE" id="PS50405">
    <property type="entry name" value="GST_CTER"/>
    <property type="match status" value="1"/>
</dbReference>
<dbReference type="PANTHER" id="PTHR43969:SF9">
    <property type="entry name" value="GLUTATHIONE S TRANSFERASE D10, ISOFORM A-RELATED"/>
    <property type="match status" value="1"/>
</dbReference>
<dbReference type="Gene3D" id="3.40.30.10">
    <property type="entry name" value="Glutaredoxin"/>
    <property type="match status" value="1"/>
</dbReference>
<dbReference type="GO" id="GO:0004364">
    <property type="term" value="F:glutathione transferase activity"/>
    <property type="evidence" value="ECO:0007669"/>
    <property type="project" value="TreeGrafter"/>
</dbReference>
<accession>A0A9R0E2F0</accession>
<dbReference type="SUPFAM" id="SSF52833">
    <property type="entry name" value="Thioredoxin-like"/>
    <property type="match status" value="1"/>
</dbReference>
<feature type="domain" description="GST C-terminal" evidence="3">
    <location>
        <begin position="94"/>
        <end position="213"/>
    </location>
</feature>
<dbReference type="InterPro" id="IPR036282">
    <property type="entry name" value="Glutathione-S-Trfase_C_sf"/>
</dbReference>
<dbReference type="GO" id="GO:0006749">
    <property type="term" value="P:glutathione metabolic process"/>
    <property type="evidence" value="ECO:0007669"/>
    <property type="project" value="TreeGrafter"/>
</dbReference>
<evidence type="ECO:0000313" key="4">
    <source>
        <dbReference type="Proteomes" id="UP000829999"/>
    </source>
</evidence>
<feature type="domain" description="GST N-terminal" evidence="2">
    <location>
        <begin position="7"/>
        <end position="88"/>
    </location>
</feature>
<dbReference type="PROSITE" id="PS50404">
    <property type="entry name" value="GST_NTER"/>
    <property type="match status" value="1"/>
</dbReference>
<name>A0A9R0E2F0_SPOFR</name>
<evidence type="ECO:0000256" key="1">
    <source>
        <dbReference type="ARBA" id="ARBA00011738"/>
    </source>
</evidence>
<evidence type="ECO:0000259" key="3">
    <source>
        <dbReference type="PROSITE" id="PS50405"/>
    </source>
</evidence>
<dbReference type="GeneID" id="118282476"/>